<evidence type="ECO:0000256" key="1">
    <source>
        <dbReference type="SAM" id="SignalP"/>
    </source>
</evidence>
<dbReference type="InterPro" id="IPR000073">
    <property type="entry name" value="AB_hydrolase_1"/>
</dbReference>
<dbReference type="FunFam" id="3.40.50.1820:FF:000270">
    <property type="entry name" value="Alpha/beta-Hydrolases superfamily protein"/>
    <property type="match status" value="1"/>
</dbReference>
<evidence type="ECO:0000313" key="4">
    <source>
        <dbReference type="RefSeq" id="XP_022970247.1"/>
    </source>
</evidence>
<dbReference type="OrthoDB" id="294702at2759"/>
<keyword evidence="3" id="KW-1185">Reference proteome</keyword>
<gene>
    <name evidence="4" type="primary">LOC111469256</name>
</gene>
<proteinExistence type="predicted"/>
<dbReference type="RefSeq" id="XP_022970247.1">
    <property type="nucleotide sequence ID" value="XM_023114479.1"/>
</dbReference>
<name>A0A6J1HYK6_CUCMA</name>
<organism evidence="3 4">
    <name type="scientific">Cucurbita maxima</name>
    <name type="common">Pumpkin</name>
    <name type="synonym">Winter squash</name>
    <dbReference type="NCBI Taxonomy" id="3661"/>
    <lineage>
        <taxon>Eukaryota</taxon>
        <taxon>Viridiplantae</taxon>
        <taxon>Streptophyta</taxon>
        <taxon>Embryophyta</taxon>
        <taxon>Tracheophyta</taxon>
        <taxon>Spermatophyta</taxon>
        <taxon>Magnoliopsida</taxon>
        <taxon>eudicotyledons</taxon>
        <taxon>Gunneridae</taxon>
        <taxon>Pentapetalae</taxon>
        <taxon>rosids</taxon>
        <taxon>fabids</taxon>
        <taxon>Cucurbitales</taxon>
        <taxon>Cucurbitaceae</taxon>
        <taxon>Cucurbiteae</taxon>
        <taxon>Cucurbita</taxon>
    </lineage>
</organism>
<reference evidence="4" key="1">
    <citation type="submission" date="2025-08" db="UniProtKB">
        <authorList>
            <consortium name="RefSeq"/>
        </authorList>
    </citation>
    <scope>IDENTIFICATION</scope>
    <source>
        <tissue evidence="4">Young leaves</tissue>
    </source>
</reference>
<dbReference type="KEGG" id="cmax:111469256"/>
<dbReference type="AlphaFoldDB" id="A0A6J1HYK6"/>
<dbReference type="InterPro" id="IPR029058">
    <property type="entry name" value="AB_hydrolase_fold"/>
</dbReference>
<feature type="chain" id="PRO_5027005377" evidence="1">
    <location>
        <begin position="20"/>
        <end position="333"/>
    </location>
</feature>
<dbReference type="Proteomes" id="UP000504608">
    <property type="component" value="Unplaced"/>
</dbReference>
<feature type="signal peptide" evidence="1">
    <location>
        <begin position="1"/>
        <end position="19"/>
    </location>
</feature>
<sequence>MITPIVVAFAAGLVGWVYQALKPPPPKICGSPNGPPLTSRRVKLNDGRHLAYREFGVPKEKAQHKIILSHGYNDSRHMYLAPSQELMEELNACMILYDRAGYGESDPYPSRSAKTEAFDIEELANKLELGSKFYVIGCSLGAYPVWSCLKYIPHRLLGASLIVPFVNYWWPSIPSSVAKQSFRKLPLLFQFTFGIAHYTPWIYYWWTKQKWFPSMLSEGMFNDYDLELLKKITDTPNNGHDEITRQGEYESLHRDVLAAFGKWEFGPMELTNQFKEGCVHVWQGSADRVLPNEFNHYIVKKLPWIRYHEVPNAGHLLVHDPENFEAIMRSLLS</sequence>
<evidence type="ECO:0000313" key="3">
    <source>
        <dbReference type="Proteomes" id="UP000504608"/>
    </source>
</evidence>
<dbReference type="Pfam" id="PF12697">
    <property type="entry name" value="Abhydrolase_6"/>
    <property type="match status" value="1"/>
</dbReference>
<protein>
    <submittedName>
        <fullName evidence="4">Uncharacterized protein LOC111469256</fullName>
    </submittedName>
</protein>
<dbReference type="GeneID" id="111469256"/>
<evidence type="ECO:0000259" key="2">
    <source>
        <dbReference type="Pfam" id="PF12697"/>
    </source>
</evidence>
<dbReference type="Gene3D" id="3.40.50.1820">
    <property type="entry name" value="alpha/beta hydrolase"/>
    <property type="match status" value="1"/>
</dbReference>
<dbReference type="PANTHER" id="PTHR45763:SF21">
    <property type="entry name" value="ALPHA_BETA-HYDROLASES SUPERFAMILY PROTEIN"/>
    <property type="match status" value="1"/>
</dbReference>
<feature type="domain" description="AB hydrolase-1" evidence="2">
    <location>
        <begin position="66"/>
        <end position="325"/>
    </location>
</feature>
<accession>A0A6J1HYK6</accession>
<dbReference type="SUPFAM" id="SSF53474">
    <property type="entry name" value="alpha/beta-Hydrolases"/>
    <property type="match status" value="1"/>
</dbReference>
<dbReference type="PANTHER" id="PTHR45763">
    <property type="entry name" value="HYDROLASE, ALPHA/BETA FOLD FAMILY PROTEIN, EXPRESSED-RELATED"/>
    <property type="match status" value="1"/>
</dbReference>
<keyword evidence="1" id="KW-0732">Signal</keyword>